<accession>A0A392SGS2</accession>
<dbReference type="AlphaFoldDB" id="A0A392SGS2"/>
<dbReference type="Proteomes" id="UP000265520">
    <property type="component" value="Unassembled WGS sequence"/>
</dbReference>
<evidence type="ECO:0000313" key="2">
    <source>
        <dbReference type="EMBL" id="MCI47607.1"/>
    </source>
</evidence>
<proteinExistence type="predicted"/>
<keyword evidence="3" id="KW-1185">Reference proteome</keyword>
<feature type="compositionally biased region" description="Pro residues" evidence="1">
    <location>
        <begin position="44"/>
        <end position="60"/>
    </location>
</feature>
<comment type="caution">
    <text evidence="2">The sequence shown here is derived from an EMBL/GenBank/DDBJ whole genome shotgun (WGS) entry which is preliminary data.</text>
</comment>
<reference evidence="2 3" key="1">
    <citation type="journal article" date="2018" name="Front. Plant Sci.">
        <title>Red Clover (Trifolium pratense) and Zigzag Clover (T. medium) - A Picture of Genomic Similarities and Differences.</title>
        <authorList>
            <person name="Dluhosova J."/>
            <person name="Istvanek J."/>
            <person name="Nedelnik J."/>
            <person name="Repkova J."/>
        </authorList>
    </citation>
    <scope>NUCLEOTIDE SEQUENCE [LARGE SCALE GENOMIC DNA]</scope>
    <source>
        <strain evidence="3">cv. 10/8</strain>
        <tissue evidence="2">Leaf</tissue>
    </source>
</reference>
<feature type="region of interest" description="Disordered" evidence="1">
    <location>
        <begin position="41"/>
        <end position="60"/>
    </location>
</feature>
<feature type="non-terminal residue" evidence="2">
    <location>
        <position position="60"/>
    </location>
</feature>
<name>A0A392SGS2_9FABA</name>
<protein>
    <submittedName>
        <fullName evidence="2">Uncharacterized protein</fullName>
    </submittedName>
</protein>
<organism evidence="2 3">
    <name type="scientific">Trifolium medium</name>
    <dbReference type="NCBI Taxonomy" id="97028"/>
    <lineage>
        <taxon>Eukaryota</taxon>
        <taxon>Viridiplantae</taxon>
        <taxon>Streptophyta</taxon>
        <taxon>Embryophyta</taxon>
        <taxon>Tracheophyta</taxon>
        <taxon>Spermatophyta</taxon>
        <taxon>Magnoliopsida</taxon>
        <taxon>eudicotyledons</taxon>
        <taxon>Gunneridae</taxon>
        <taxon>Pentapetalae</taxon>
        <taxon>rosids</taxon>
        <taxon>fabids</taxon>
        <taxon>Fabales</taxon>
        <taxon>Fabaceae</taxon>
        <taxon>Papilionoideae</taxon>
        <taxon>50 kb inversion clade</taxon>
        <taxon>NPAAA clade</taxon>
        <taxon>Hologalegina</taxon>
        <taxon>IRL clade</taxon>
        <taxon>Trifolieae</taxon>
        <taxon>Trifolium</taxon>
    </lineage>
</organism>
<dbReference type="EMBL" id="LXQA010374469">
    <property type="protein sequence ID" value="MCI47607.1"/>
    <property type="molecule type" value="Genomic_DNA"/>
</dbReference>
<evidence type="ECO:0000313" key="3">
    <source>
        <dbReference type="Proteomes" id="UP000265520"/>
    </source>
</evidence>
<evidence type="ECO:0000256" key="1">
    <source>
        <dbReference type="SAM" id="MobiDB-lite"/>
    </source>
</evidence>
<sequence length="60" mass="6942">MCYLSFCNIAIRYLSPSALQEIQQDLLLRIYIPSKMDLPTFKPSYPPHPPEQRLPPESPP</sequence>